<dbReference type="InterPro" id="IPR023827">
    <property type="entry name" value="Peptidase_S8_Asp-AS"/>
</dbReference>
<dbReference type="GO" id="GO:0006508">
    <property type="term" value="P:proteolysis"/>
    <property type="evidence" value="ECO:0007669"/>
    <property type="project" value="UniProtKB-KW"/>
</dbReference>
<dbReference type="InterPro" id="IPR050131">
    <property type="entry name" value="Peptidase_S8_subtilisin-like"/>
</dbReference>
<dbReference type="CDD" id="cd04077">
    <property type="entry name" value="Peptidases_S8_PCSK9_ProteinaseK_like"/>
    <property type="match status" value="1"/>
</dbReference>
<evidence type="ECO:0000313" key="8">
    <source>
        <dbReference type="EMBL" id="KAF1986174.1"/>
    </source>
</evidence>
<dbReference type="InterPro" id="IPR023828">
    <property type="entry name" value="Peptidase_S8_Ser-AS"/>
</dbReference>
<keyword evidence="9" id="KW-1185">Reference proteome</keyword>
<evidence type="ECO:0000256" key="5">
    <source>
        <dbReference type="PROSITE-ProRule" id="PRU01240"/>
    </source>
</evidence>
<evidence type="ECO:0000256" key="2">
    <source>
        <dbReference type="ARBA" id="ARBA00022670"/>
    </source>
</evidence>
<organism evidence="8 9">
    <name type="scientific">Aulographum hederae CBS 113979</name>
    <dbReference type="NCBI Taxonomy" id="1176131"/>
    <lineage>
        <taxon>Eukaryota</taxon>
        <taxon>Fungi</taxon>
        <taxon>Dikarya</taxon>
        <taxon>Ascomycota</taxon>
        <taxon>Pezizomycotina</taxon>
        <taxon>Dothideomycetes</taxon>
        <taxon>Pleosporomycetidae</taxon>
        <taxon>Aulographales</taxon>
        <taxon>Aulographaceae</taxon>
    </lineage>
</organism>
<dbReference type="AlphaFoldDB" id="A0A6G1GZD4"/>
<keyword evidence="3 5" id="KW-0378">Hydrolase</keyword>
<dbReference type="GO" id="GO:0004252">
    <property type="term" value="F:serine-type endopeptidase activity"/>
    <property type="evidence" value="ECO:0007669"/>
    <property type="project" value="UniProtKB-UniRule"/>
</dbReference>
<evidence type="ECO:0000256" key="3">
    <source>
        <dbReference type="ARBA" id="ARBA00022801"/>
    </source>
</evidence>
<dbReference type="InterPro" id="IPR034193">
    <property type="entry name" value="PCSK9_ProteinaseK-like"/>
</dbReference>
<dbReference type="PRINTS" id="PR00723">
    <property type="entry name" value="SUBTILISIN"/>
</dbReference>
<dbReference type="EMBL" id="ML977158">
    <property type="protein sequence ID" value="KAF1986174.1"/>
    <property type="molecule type" value="Genomic_DNA"/>
</dbReference>
<feature type="non-terminal residue" evidence="8">
    <location>
        <position position="390"/>
    </location>
</feature>
<dbReference type="PROSITE" id="PS00138">
    <property type="entry name" value="SUBTILASE_SER"/>
    <property type="match status" value="1"/>
</dbReference>
<feature type="domain" description="Peptidase S8/S53" evidence="7">
    <location>
        <begin position="124"/>
        <end position="363"/>
    </location>
</feature>
<reference evidence="8" key="1">
    <citation type="journal article" date="2020" name="Stud. Mycol.">
        <title>101 Dothideomycetes genomes: a test case for predicting lifestyles and emergence of pathogens.</title>
        <authorList>
            <person name="Haridas S."/>
            <person name="Albert R."/>
            <person name="Binder M."/>
            <person name="Bloem J."/>
            <person name="Labutti K."/>
            <person name="Salamov A."/>
            <person name="Andreopoulos B."/>
            <person name="Baker S."/>
            <person name="Barry K."/>
            <person name="Bills G."/>
            <person name="Bluhm B."/>
            <person name="Cannon C."/>
            <person name="Castanera R."/>
            <person name="Culley D."/>
            <person name="Daum C."/>
            <person name="Ezra D."/>
            <person name="Gonzalez J."/>
            <person name="Henrissat B."/>
            <person name="Kuo A."/>
            <person name="Liang C."/>
            <person name="Lipzen A."/>
            <person name="Lutzoni F."/>
            <person name="Magnuson J."/>
            <person name="Mondo S."/>
            <person name="Nolan M."/>
            <person name="Ohm R."/>
            <person name="Pangilinan J."/>
            <person name="Park H.-J."/>
            <person name="Ramirez L."/>
            <person name="Alfaro M."/>
            <person name="Sun H."/>
            <person name="Tritt A."/>
            <person name="Yoshinaga Y."/>
            <person name="Zwiers L.-H."/>
            <person name="Turgeon B."/>
            <person name="Goodwin S."/>
            <person name="Spatafora J."/>
            <person name="Crous P."/>
            <person name="Grigoriev I."/>
        </authorList>
    </citation>
    <scope>NUCLEOTIDE SEQUENCE</scope>
    <source>
        <strain evidence="8">CBS 113979</strain>
    </source>
</reference>
<dbReference type="InterPro" id="IPR015500">
    <property type="entry name" value="Peptidase_S8_subtilisin-rel"/>
</dbReference>
<keyword evidence="2 5" id="KW-0645">Protease</keyword>
<dbReference type="SUPFAM" id="SSF54897">
    <property type="entry name" value="Protease propeptides/inhibitors"/>
    <property type="match status" value="1"/>
</dbReference>
<dbReference type="PROSITE" id="PS51892">
    <property type="entry name" value="SUBTILASE"/>
    <property type="match status" value="1"/>
</dbReference>
<sequence>PSTHQFGGERYMVVFGDEAENDPHIVDVLSALDLTPEHEDVRAVYNGTGFRGFTANMKAHCIDILNSRADVHYVEKIQQVKTYAPSTRDGSPWGLQRISSESAPAGNPMDLKYTYSFNGSNPGEGADIYIVDTGINTEHVAFEGRAKWGYNYPGSKPMDGDGHGSHCGGSAAANVFGVASKANLIAVKVLDDTGSGPTDDVVAGIEYVIDQHNARKQEPGFVGSVMSMSFGLTTRSNILEFAINRAIQAGVHPVIAAGNEGADSCKSSPAALGGTQGDAITVGSVNIGADVSSFSNTGACNDVYGPGETIVSTWIGGPNIINSLSGTSMAAPHVAGLVAYAMTQKPELAGDVKAMKSFIASSALPGLIRATEDNQPLPGDAMLLVNNGVT</sequence>
<name>A0A6G1GZD4_9PEZI</name>
<dbReference type="InterPro" id="IPR022398">
    <property type="entry name" value="Peptidase_S8_His-AS"/>
</dbReference>
<evidence type="ECO:0000256" key="1">
    <source>
        <dbReference type="ARBA" id="ARBA00011073"/>
    </source>
</evidence>
<proteinExistence type="inferred from homology"/>
<dbReference type="SUPFAM" id="SSF52743">
    <property type="entry name" value="Subtilisin-like"/>
    <property type="match status" value="1"/>
</dbReference>
<dbReference type="PROSITE" id="PS00137">
    <property type="entry name" value="SUBTILASE_HIS"/>
    <property type="match status" value="1"/>
</dbReference>
<feature type="active site" description="Charge relay system" evidence="5">
    <location>
        <position position="132"/>
    </location>
</feature>
<dbReference type="FunFam" id="3.40.50.200:FF:000007">
    <property type="entry name" value="Subtilisin-like serine protease"/>
    <property type="match status" value="1"/>
</dbReference>
<feature type="active site" description="Charge relay system" evidence="5">
    <location>
        <position position="163"/>
    </location>
</feature>
<dbReference type="InterPro" id="IPR000209">
    <property type="entry name" value="Peptidase_S8/S53_dom"/>
</dbReference>
<dbReference type="Gene3D" id="3.40.50.200">
    <property type="entry name" value="Peptidase S8/S53 domain"/>
    <property type="match status" value="1"/>
</dbReference>
<protein>
    <submittedName>
        <fullName evidence="8">Subtilisin-like protein</fullName>
    </submittedName>
</protein>
<dbReference type="Pfam" id="PF00082">
    <property type="entry name" value="Peptidase_S8"/>
    <property type="match status" value="1"/>
</dbReference>
<dbReference type="PANTHER" id="PTHR43806">
    <property type="entry name" value="PEPTIDASE S8"/>
    <property type="match status" value="1"/>
</dbReference>
<evidence type="ECO:0000259" key="7">
    <source>
        <dbReference type="Pfam" id="PF00082"/>
    </source>
</evidence>
<comment type="similarity">
    <text evidence="1 5 6">Belongs to the peptidase S8 family.</text>
</comment>
<dbReference type="Proteomes" id="UP000800041">
    <property type="component" value="Unassembled WGS sequence"/>
</dbReference>
<feature type="non-terminal residue" evidence="8">
    <location>
        <position position="1"/>
    </location>
</feature>
<accession>A0A6G1GZD4</accession>
<dbReference type="OrthoDB" id="206201at2759"/>
<dbReference type="PROSITE" id="PS00136">
    <property type="entry name" value="SUBTILASE_ASP"/>
    <property type="match status" value="1"/>
</dbReference>
<evidence type="ECO:0000256" key="4">
    <source>
        <dbReference type="ARBA" id="ARBA00022825"/>
    </source>
</evidence>
<dbReference type="PANTHER" id="PTHR43806:SF11">
    <property type="entry name" value="CEREVISIN-RELATED"/>
    <property type="match status" value="1"/>
</dbReference>
<evidence type="ECO:0000256" key="6">
    <source>
        <dbReference type="RuleBase" id="RU003355"/>
    </source>
</evidence>
<keyword evidence="4 5" id="KW-0720">Serine protease</keyword>
<dbReference type="InterPro" id="IPR036852">
    <property type="entry name" value="Peptidase_S8/S53_dom_sf"/>
</dbReference>
<gene>
    <name evidence="8" type="ORF">K402DRAFT_310725</name>
</gene>
<evidence type="ECO:0000313" key="9">
    <source>
        <dbReference type="Proteomes" id="UP000800041"/>
    </source>
</evidence>
<feature type="active site" description="Charge relay system" evidence="5">
    <location>
        <position position="328"/>
    </location>
</feature>